<dbReference type="AlphaFoldDB" id="A0A7Z7JFQ6"/>
<proteinExistence type="predicted"/>
<dbReference type="Proteomes" id="UP000257139">
    <property type="component" value="Unassembled WGS sequence"/>
</dbReference>
<evidence type="ECO:0000313" key="1">
    <source>
        <dbReference type="EMBL" id="SPC25751.1"/>
    </source>
</evidence>
<organism evidence="1 2">
    <name type="scientific">Cupriavidus taiwanensis</name>
    <dbReference type="NCBI Taxonomy" id="164546"/>
    <lineage>
        <taxon>Bacteria</taxon>
        <taxon>Pseudomonadati</taxon>
        <taxon>Pseudomonadota</taxon>
        <taxon>Betaproteobacteria</taxon>
        <taxon>Burkholderiales</taxon>
        <taxon>Burkholderiaceae</taxon>
        <taxon>Cupriavidus</taxon>
    </lineage>
</organism>
<evidence type="ECO:0000313" key="2">
    <source>
        <dbReference type="Proteomes" id="UP000257139"/>
    </source>
</evidence>
<sequence length="56" mass="5836">MGGFERPLEDSPGLPLSFAAVDILCATASKFAQSESLVLATVTSAQPNACKRPLDI</sequence>
<comment type="caution">
    <text evidence="1">The sequence shown here is derived from an EMBL/GenBank/DDBJ whole genome shotgun (WGS) entry which is preliminary data.</text>
</comment>
<reference evidence="1 2" key="1">
    <citation type="submission" date="2018-01" db="EMBL/GenBank/DDBJ databases">
        <authorList>
            <person name="Clerissi C."/>
        </authorList>
    </citation>
    <scope>NUCLEOTIDE SEQUENCE [LARGE SCALE GENOMIC DNA]</scope>
    <source>
        <strain evidence="1">Cupriavidus taiwanensis STM 6021</strain>
    </source>
</reference>
<gene>
    <name evidence="1" type="ORF">CBM2594_U10252</name>
</gene>
<dbReference type="EMBL" id="OGUU01000045">
    <property type="protein sequence ID" value="SPC25751.1"/>
    <property type="molecule type" value="Genomic_DNA"/>
</dbReference>
<name>A0A7Z7JFQ6_9BURK</name>
<accession>A0A7Z7JFQ6</accession>
<protein>
    <submittedName>
        <fullName evidence="1">Uncharacterized protein</fullName>
    </submittedName>
</protein>